<protein>
    <submittedName>
        <fullName evidence="4">D-alanyl-D-alanine carboxypeptidase</fullName>
    </submittedName>
</protein>
<dbReference type="InterPro" id="IPR039561">
    <property type="entry name" value="Peptidase_M15C"/>
</dbReference>
<gene>
    <name evidence="4" type="ORF">SAMN04487968_1284</name>
</gene>
<feature type="chain" id="PRO_5039024499" evidence="2">
    <location>
        <begin position="24"/>
        <end position="295"/>
    </location>
</feature>
<keyword evidence="5" id="KW-1185">Reference proteome</keyword>
<keyword evidence="4" id="KW-0121">Carboxypeptidase</keyword>
<feature type="signal peptide" evidence="2">
    <location>
        <begin position="1"/>
        <end position="23"/>
    </location>
</feature>
<dbReference type="Gene3D" id="3.30.1380.10">
    <property type="match status" value="1"/>
</dbReference>
<proteinExistence type="predicted"/>
<feature type="compositionally biased region" description="Pro residues" evidence="1">
    <location>
        <begin position="39"/>
        <end position="66"/>
    </location>
</feature>
<dbReference type="InterPro" id="IPR009045">
    <property type="entry name" value="Zn_M74/Hedgehog-like"/>
</dbReference>
<keyword evidence="4" id="KW-0645">Protease</keyword>
<name>A0A1I1P523_9ACTN</name>
<feature type="region of interest" description="Disordered" evidence="1">
    <location>
        <begin position="21"/>
        <end position="82"/>
    </location>
</feature>
<keyword evidence="4" id="KW-0378">Hydrolase</keyword>
<dbReference type="AlphaFoldDB" id="A0A1I1P523"/>
<dbReference type="GO" id="GO:0004180">
    <property type="term" value="F:carboxypeptidase activity"/>
    <property type="evidence" value="ECO:0007669"/>
    <property type="project" value="UniProtKB-KW"/>
</dbReference>
<evidence type="ECO:0000256" key="1">
    <source>
        <dbReference type="SAM" id="MobiDB-lite"/>
    </source>
</evidence>
<dbReference type="SUPFAM" id="SSF55166">
    <property type="entry name" value="Hedgehog/DD-peptidase"/>
    <property type="match status" value="1"/>
</dbReference>
<evidence type="ECO:0000313" key="4">
    <source>
        <dbReference type="EMBL" id="SFD04929.1"/>
    </source>
</evidence>
<keyword evidence="2" id="KW-0732">Signal</keyword>
<dbReference type="Pfam" id="PF13539">
    <property type="entry name" value="Peptidase_M15_4"/>
    <property type="match status" value="1"/>
</dbReference>
<reference evidence="4 5" key="1">
    <citation type="submission" date="2016-10" db="EMBL/GenBank/DDBJ databases">
        <authorList>
            <person name="de Groot N.N."/>
        </authorList>
    </citation>
    <scope>NUCLEOTIDE SEQUENCE [LARGE SCALE GENOMIC DNA]</scope>
    <source>
        <strain evidence="4 5">CGMCC 1.7056</strain>
    </source>
</reference>
<sequence length="295" mass="30910">MAAYVAGAAALLMLAACSGTPVATSPTAPPPTVTSSATPTPPPSPSPTAPPSSAPPVRPGTVPPPWLGTRVLPTTAGGYGEIRTTPKALRNRRFTLPDTVPMLPGRGFASRVTSPAPADVIARSTWVAGCPVAADDLAWVRLTFWGFDDARHTGELLVNASVADDIAGVFRDLYRAGFPIEEMRITTRAELDAPPTGDGNDTGSFNCRPKAGQTSGFSEHAYGLAIDVNPFQNPYLNGDLVLPELSSAYVDRADARPGMILAGGPVVRAFARIGWGWGGDWHALKDLQHFSQNGT</sequence>
<accession>A0A1I1P523</accession>
<dbReference type="EMBL" id="FOLB01000028">
    <property type="protein sequence ID" value="SFD04929.1"/>
    <property type="molecule type" value="Genomic_DNA"/>
</dbReference>
<organism evidence="4 5">
    <name type="scientific">Nocardioides terrae</name>
    <dbReference type="NCBI Taxonomy" id="574651"/>
    <lineage>
        <taxon>Bacteria</taxon>
        <taxon>Bacillati</taxon>
        <taxon>Actinomycetota</taxon>
        <taxon>Actinomycetes</taxon>
        <taxon>Propionibacteriales</taxon>
        <taxon>Nocardioidaceae</taxon>
        <taxon>Nocardioides</taxon>
    </lineage>
</organism>
<feature type="region of interest" description="Disordered" evidence="1">
    <location>
        <begin position="191"/>
        <end position="210"/>
    </location>
</feature>
<evidence type="ECO:0000256" key="2">
    <source>
        <dbReference type="SAM" id="SignalP"/>
    </source>
</evidence>
<evidence type="ECO:0000313" key="5">
    <source>
        <dbReference type="Proteomes" id="UP000198832"/>
    </source>
</evidence>
<feature type="domain" description="Peptidase M15C" evidence="3">
    <location>
        <begin position="212"/>
        <end position="291"/>
    </location>
</feature>
<evidence type="ECO:0000259" key="3">
    <source>
        <dbReference type="Pfam" id="PF13539"/>
    </source>
</evidence>
<dbReference type="STRING" id="574651.SAMN04487968_1284"/>
<dbReference type="Proteomes" id="UP000198832">
    <property type="component" value="Unassembled WGS sequence"/>
</dbReference>